<reference evidence="1 2" key="1">
    <citation type="journal article" date="2017" name="ISME J.">
        <title>Potential for microbial H2 and metal transformations associated with novel bacteria and archaea in deep terrestrial subsurface sediments.</title>
        <authorList>
            <person name="Hernsdorf A.W."/>
            <person name="Amano Y."/>
            <person name="Miyakawa K."/>
            <person name="Ise K."/>
            <person name="Suzuki Y."/>
            <person name="Anantharaman K."/>
            <person name="Probst A."/>
            <person name="Burstein D."/>
            <person name="Thomas B.C."/>
            <person name="Banfield J.F."/>
        </authorList>
    </citation>
    <scope>NUCLEOTIDE SEQUENCE [LARGE SCALE GENOMIC DNA]</scope>
    <source>
        <strain evidence="1">HGW-Wallbacteria-1</strain>
    </source>
</reference>
<organism evidence="1 2">
    <name type="scientific">Candidatus Wallbacteria bacterium HGW-Wallbacteria-1</name>
    <dbReference type="NCBI Taxonomy" id="2013854"/>
    <lineage>
        <taxon>Bacteria</taxon>
        <taxon>Candidatus Walliibacteriota</taxon>
    </lineage>
</organism>
<name>A0A2N1PP27_9BACT</name>
<accession>A0A2N1PP27</accession>
<sequence length="249" mass="28724">MNLQEIHEQLNRSSFYSKVKDAASDFFDLWCENILNYFPAFTGVPDRSQLASDMMYSFARGLNDLFKDDKCHEHMFSPVDFLRGYVSTDLSTEWYGRFLFPQSVEYVKIMALKAVVTCIDLDADFAEKILSVQKGYLNGFTDWSSDRCLDGFSDESFADSSDNSETSAVSVTENTPSNLLVFPGHINKDQRDFEQSRNFMHDYFSSLLNDEISRGWVKSCREKIIVVSLKDIFADDELKKLIIHFMELI</sequence>
<dbReference type="Proteomes" id="UP000233256">
    <property type="component" value="Unassembled WGS sequence"/>
</dbReference>
<proteinExistence type="predicted"/>
<evidence type="ECO:0000313" key="2">
    <source>
        <dbReference type="Proteomes" id="UP000233256"/>
    </source>
</evidence>
<gene>
    <name evidence="1" type="ORF">CVV64_11290</name>
</gene>
<protein>
    <submittedName>
        <fullName evidence="1">Uncharacterized protein</fullName>
    </submittedName>
</protein>
<dbReference type="EMBL" id="PGXC01000008">
    <property type="protein sequence ID" value="PKK90095.1"/>
    <property type="molecule type" value="Genomic_DNA"/>
</dbReference>
<dbReference type="AlphaFoldDB" id="A0A2N1PP27"/>
<comment type="caution">
    <text evidence="1">The sequence shown here is derived from an EMBL/GenBank/DDBJ whole genome shotgun (WGS) entry which is preliminary data.</text>
</comment>
<evidence type="ECO:0000313" key="1">
    <source>
        <dbReference type="EMBL" id="PKK90095.1"/>
    </source>
</evidence>